<keyword evidence="2" id="KW-1133">Transmembrane helix</keyword>
<accession>A0A1M5XEZ7</accession>
<name>A0A1M5XEZ7_9BRAD</name>
<keyword evidence="2" id="KW-0472">Membrane</keyword>
<evidence type="ECO:0000256" key="1">
    <source>
        <dbReference type="SAM" id="MobiDB-lite"/>
    </source>
</evidence>
<feature type="transmembrane region" description="Helical" evidence="2">
    <location>
        <begin position="100"/>
        <end position="119"/>
    </location>
</feature>
<proteinExistence type="predicted"/>
<keyword evidence="2" id="KW-0812">Transmembrane</keyword>
<feature type="compositionally biased region" description="Polar residues" evidence="1">
    <location>
        <begin position="430"/>
        <end position="441"/>
    </location>
</feature>
<dbReference type="RefSeq" id="WP_079607736.1">
    <property type="nucleotide sequence ID" value="NZ_LT670817.1"/>
</dbReference>
<protein>
    <submittedName>
        <fullName evidence="3">Uncharacterized protein</fullName>
    </submittedName>
</protein>
<dbReference type="EMBL" id="LT670817">
    <property type="protein sequence ID" value="SHH98417.1"/>
    <property type="molecule type" value="Genomic_DNA"/>
</dbReference>
<organism evidence="3 4">
    <name type="scientific">Bradyrhizobium erythrophlei</name>
    <dbReference type="NCBI Taxonomy" id="1437360"/>
    <lineage>
        <taxon>Bacteria</taxon>
        <taxon>Pseudomonadati</taxon>
        <taxon>Pseudomonadota</taxon>
        <taxon>Alphaproteobacteria</taxon>
        <taxon>Hyphomicrobiales</taxon>
        <taxon>Nitrobacteraceae</taxon>
        <taxon>Bradyrhizobium</taxon>
    </lineage>
</organism>
<reference evidence="3 4" key="1">
    <citation type="submission" date="2016-11" db="EMBL/GenBank/DDBJ databases">
        <authorList>
            <person name="Jaros S."/>
            <person name="Januszkiewicz K."/>
            <person name="Wedrychowicz H."/>
        </authorList>
    </citation>
    <scope>NUCLEOTIDE SEQUENCE [LARGE SCALE GENOMIC DNA]</scope>
    <source>
        <strain evidence="3 4">GAS138</strain>
    </source>
</reference>
<feature type="transmembrane region" description="Helical" evidence="2">
    <location>
        <begin position="31"/>
        <end position="50"/>
    </location>
</feature>
<dbReference type="Proteomes" id="UP000189796">
    <property type="component" value="Chromosome I"/>
</dbReference>
<sequence>MPPDTAFASPPLPARSSASVLLSKGVTRLEVTLKLTTAILALAAGVYTFLGVRELLNGSPTTVLFAAVIYSVAVSVGIYAFWVFLMHFMPHVTHRTGRGLMFGCMLLGSLMIVAMSSWLNASALAGAAAIQQHLATTVQDYTRDLDTANTNAIAAQGLLPDIQLASSRFARLADAERAGSLTGTAGSGTVVQLLTQMSGQLDSLGQEVQASGNRVSALYEQGGKNLTRMRELISDRGPISTRSDAFATESLALMGVIANLQQTSVAPAVKRAAASLSSSFIAPAAGGHTADLADRQTAVVGKVESSIAAQAASLSDAADKILATPRVEPVRFQTLSPAEAVLRYAGDFIPSWAGAISIDLMPAVLVLILCVVHAAIRREGLPVFSASGMTVGELVSALQMAREVGDARLTAPAQAKPTGEQADPAIADENVTSLSSARQIK</sequence>
<dbReference type="AlphaFoldDB" id="A0A1M5XEZ7"/>
<evidence type="ECO:0000256" key="2">
    <source>
        <dbReference type="SAM" id="Phobius"/>
    </source>
</evidence>
<evidence type="ECO:0000313" key="4">
    <source>
        <dbReference type="Proteomes" id="UP000189796"/>
    </source>
</evidence>
<gene>
    <name evidence="3" type="ORF">SAMN05443248_7288</name>
</gene>
<feature type="region of interest" description="Disordered" evidence="1">
    <location>
        <begin position="411"/>
        <end position="441"/>
    </location>
</feature>
<dbReference type="OrthoDB" id="7799972at2"/>
<feature type="transmembrane region" description="Helical" evidence="2">
    <location>
        <begin position="62"/>
        <end position="88"/>
    </location>
</feature>
<evidence type="ECO:0000313" key="3">
    <source>
        <dbReference type="EMBL" id="SHH98417.1"/>
    </source>
</evidence>